<evidence type="ECO:0000256" key="4">
    <source>
        <dbReference type="SAM" id="SignalP"/>
    </source>
</evidence>
<protein>
    <submittedName>
        <fullName evidence="5">Molybdate transport system substrate-binding protein</fullName>
    </submittedName>
</protein>
<dbReference type="EMBL" id="JBEPMA010000013">
    <property type="protein sequence ID" value="MET3618035.1"/>
    <property type="molecule type" value="Genomic_DNA"/>
</dbReference>
<accession>A0ABV2JDP2</accession>
<sequence>MNLKKILLSVFIAFLALTLISCSGKNKAVETAAENSKQEEKAKQKDLVVFAAASMTDVLEDLKTKYEEENNNVNLIFNFDSSGTLKTQIVEGADCDVFISAAQKQINELDPNNENYNGKVSIQKDTRIDLLENKVTLVVAKGNAKNIDKFEDLNSDKVETIALGNEDVPVGQYSEEILKNLGIFEKIQPKVTLGTNVREVASWVSENTVDAGIVYATDAKAYDLEVVAQADDSMLDNKVIYPAAVLDNSKNKEEAENFLEFLQTEEAAKVFEDAGFTPVK</sequence>
<dbReference type="InterPro" id="IPR050682">
    <property type="entry name" value="ModA/WtpA"/>
</dbReference>
<dbReference type="PANTHER" id="PTHR30632:SF0">
    <property type="entry name" value="SULFATE-BINDING PROTEIN"/>
    <property type="match status" value="1"/>
</dbReference>
<comment type="similarity">
    <text evidence="1">Belongs to the bacterial solute-binding protein ModA family.</text>
</comment>
<feature type="chain" id="PRO_5045217331" evidence="4">
    <location>
        <begin position="29"/>
        <end position="280"/>
    </location>
</feature>
<evidence type="ECO:0000313" key="5">
    <source>
        <dbReference type="EMBL" id="MET3618035.1"/>
    </source>
</evidence>
<evidence type="ECO:0000256" key="1">
    <source>
        <dbReference type="ARBA" id="ARBA00009175"/>
    </source>
</evidence>
<evidence type="ECO:0000313" key="6">
    <source>
        <dbReference type="Proteomes" id="UP001549162"/>
    </source>
</evidence>
<dbReference type="RefSeq" id="WP_354368998.1">
    <property type="nucleotide sequence ID" value="NZ_JBEPMA010000013.1"/>
</dbReference>
<keyword evidence="3 4" id="KW-0732">Signal</keyword>
<keyword evidence="2" id="KW-0479">Metal-binding</keyword>
<dbReference type="PIRSF" id="PIRSF004846">
    <property type="entry name" value="ModA"/>
    <property type="match status" value="1"/>
</dbReference>
<dbReference type="Gene3D" id="3.40.190.10">
    <property type="entry name" value="Periplasmic binding protein-like II"/>
    <property type="match status" value="2"/>
</dbReference>
<evidence type="ECO:0000256" key="3">
    <source>
        <dbReference type="ARBA" id="ARBA00022729"/>
    </source>
</evidence>
<dbReference type="Proteomes" id="UP001549162">
    <property type="component" value="Unassembled WGS sequence"/>
</dbReference>
<dbReference type="SUPFAM" id="SSF53850">
    <property type="entry name" value="Periplasmic binding protein-like II"/>
    <property type="match status" value="1"/>
</dbReference>
<organism evidence="5 6">
    <name type="scientific">Peptoniphilus olsenii</name>
    <dbReference type="NCBI Taxonomy" id="411570"/>
    <lineage>
        <taxon>Bacteria</taxon>
        <taxon>Bacillati</taxon>
        <taxon>Bacillota</taxon>
        <taxon>Tissierellia</taxon>
        <taxon>Tissierellales</taxon>
        <taxon>Peptoniphilaceae</taxon>
        <taxon>Peptoniphilus</taxon>
    </lineage>
</organism>
<dbReference type="PROSITE" id="PS51257">
    <property type="entry name" value="PROKAR_LIPOPROTEIN"/>
    <property type="match status" value="1"/>
</dbReference>
<dbReference type="NCBIfam" id="TIGR01256">
    <property type="entry name" value="modA"/>
    <property type="match status" value="1"/>
</dbReference>
<dbReference type="Pfam" id="PF13531">
    <property type="entry name" value="SBP_bac_11"/>
    <property type="match status" value="1"/>
</dbReference>
<name>A0ABV2JDP2_9FIRM</name>
<reference evidence="5 6" key="1">
    <citation type="submission" date="2024-06" db="EMBL/GenBank/DDBJ databases">
        <title>Genomic Encyclopedia of Type Strains, Phase IV (KMG-IV): sequencing the most valuable type-strain genomes for metagenomic binning, comparative biology and taxonomic classification.</title>
        <authorList>
            <person name="Goeker M."/>
        </authorList>
    </citation>
    <scope>NUCLEOTIDE SEQUENCE [LARGE SCALE GENOMIC DNA]</scope>
    <source>
        <strain evidence="5 6">DSM 21460</strain>
    </source>
</reference>
<keyword evidence="6" id="KW-1185">Reference proteome</keyword>
<proteinExistence type="inferred from homology"/>
<dbReference type="PANTHER" id="PTHR30632">
    <property type="entry name" value="MOLYBDATE-BINDING PERIPLASMIC PROTEIN"/>
    <property type="match status" value="1"/>
</dbReference>
<evidence type="ECO:0000256" key="2">
    <source>
        <dbReference type="ARBA" id="ARBA00022723"/>
    </source>
</evidence>
<feature type="signal peptide" evidence="4">
    <location>
        <begin position="1"/>
        <end position="28"/>
    </location>
</feature>
<gene>
    <name evidence="5" type="ORF">ABID14_001670</name>
</gene>
<dbReference type="InterPro" id="IPR005950">
    <property type="entry name" value="ModA"/>
</dbReference>
<comment type="caution">
    <text evidence="5">The sequence shown here is derived from an EMBL/GenBank/DDBJ whole genome shotgun (WGS) entry which is preliminary data.</text>
</comment>